<keyword evidence="2" id="KW-1185">Reference proteome</keyword>
<evidence type="ECO:0000313" key="2">
    <source>
        <dbReference type="Proteomes" id="UP000580043"/>
    </source>
</evidence>
<protein>
    <submittedName>
        <fullName evidence="1">Beta-3-deoxy-D-manno-oct-2-ulosonic acid transferase</fullName>
    </submittedName>
</protein>
<gene>
    <name evidence="1" type="ORF">HHL15_09380</name>
</gene>
<evidence type="ECO:0000313" key="1">
    <source>
        <dbReference type="EMBL" id="NML25952.1"/>
    </source>
</evidence>
<dbReference type="RefSeq" id="WP_169145505.1">
    <property type="nucleotide sequence ID" value="NZ_JABBGA010000006.1"/>
</dbReference>
<accession>A0A848G413</accession>
<dbReference type="AlphaFoldDB" id="A0A848G413"/>
<dbReference type="EMBL" id="JABBGA010000006">
    <property type="protein sequence ID" value="NML25952.1"/>
    <property type="molecule type" value="Genomic_DNA"/>
</dbReference>
<dbReference type="CDD" id="cd16439">
    <property type="entry name" value="beta_Kdo_transferase_KpsC_2"/>
    <property type="match status" value="1"/>
</dbReference>
<dbReference type="GO" id="GO:0000271">
    <property type="term" value="P:polysaccharide biosynthetic process"/>
    <property type="evidence" value="ECO:0007669"/>
    <property type="project" value="InterPro"/>
</dbReference>
<comment type="caution">
    <text evidence="1">The sequence shown here is derived from an EMBL/GenBank/DDBJ whole genome shotgun (WGS) entry which is preliminary data.</text>
</comment>
<name>A0A848G413_9RHOO</name>
<organism evidence="1 2">
    <name type="scientific">Zoogloea dura</name>
    <dbReference type="NCBI Taxonomy" id="2728840"/>
    <lineage>
        <taxon>Bacteria</taxon>
        <taxon>Pseudomonadati</taxon>
        <taxon>Pseudomonadota</taxon>
        <taxon>Betaproteobacteria</taxon>
        <taxon>Rhodocyclales</taxon>
        <taxon>Zoogloeaceae</taxon>
        <taxon>Zoogloea</taxon>
    </lineage>
</organism>
<dbReference type="InterPro" id="IPR007833">
    <property type="entry name" value="Capsule_polysaccharide_synth"/>
</dbReference>
<dbReference type="Proteomes" id="UP000580043">
    <property type="component" value="Unassembled WGS sequence"/>
</dbReference>
<dbReference type="Pfam" id="PF05159">
    <property type="entry name" value="Capsule_synth"/>
    <property type="match status" value="1"/>
</dbReference>
<keyword evidence="1" id="KW-0808">Transferase</keyword>
<reference evidence="1 2" key="1">
    <citation type="submission" date="2020-04" db="EMBL/GenBank/DDBJ databases">
        <title>Zoogloea sp. G-4-1-14 isolated from soil.</title>
        <authorList>
            <person name="Dahal R.H."/>
        </authorList>
    </citation>
    <scope>NUCLEOTIDE SEQUENCE [LARGE SCALE GENOMIC DNA]</scope>
    <source>
        <strain evidence="1 2">G-4-1-14</strain>
    </source>
</reference>
<dbReference type="GO" id="GO:0016740">
    <property type="term" value="F:transferase activity"/>
    <property type="evidence" value="ECO:0007669"/>
    <property type="project" value="UniProtKB-KW"/>
</dbReference>
<dbReference type="GO" id="GO:0015774">
    <property type="term" value="P:polysaccharide transport"/>
    <property type="evidence" value="ECO:0007669"/>
    <property type="project" value="InterPro"/>
</dbReference>
<proteinExistence type="predicted"/>
<sequence length="346" mass="38690">MTKLLTQVEQEVFALRFSAWKRPYVQLCFPGRVRFVDSVTQVPAGARLVVWGVRDSLEGLAPNVQVVHVEDGFLRSVGLGADLVRPLSWVVDDCGMYFDATRPSRLESILQSTEFDGVVIDRARDLRTKIVAARLSKYNIAGGAWRRPSAGVRCVLVIGQVETDASLFFGAVSVRRNMDLLRAVRAQCKDDYIIYKPHPDVVAGMRNAGIDEHSARTWCDEVVVDVSISEMLDAVDEVHVMTSLTGFEALLRGKRVQCHGLPFYAGWGLTHDVARCPRRTRRLTIDELVAGSLLVYPLYFDRSGERCISAEDALGVLQAWKATAGDVVPWWRCLFRIILRLVVGVR</sequence>